<keyword evidence="5" id="KW-0012">Acyltransferase</keyword>
<dbReference type="EC" id="2.3.1.234" evidence="1"/>
<keyword evidence="3" id="KW-0819">tRNA processing</keyword>
<feature type="region of interest" description="Disordered" evidence="7">
    <location>
        <begin position="311"/>
        <end position="334"/>
    </location>
</feature>
<dbReference type="InterPro" id="IPR043129">
    <property type="entry name" value="ATPase_NBD"/>
</dbReference>
<evidence type="ECO:0000256" key="2">
    <source>
        <dbReference type="ARBA" id="ARBA00022679"/>
    </source>
</evidence>
<dbReference type="InterPro" id="IPR000905">
    <property type="entry name" value="Gcp-like_dom"/>
</dbReference>
<proteinExistence type="predicted"/>
<organism evidence="9">
    <name type="scientific">Phaffia rhodozyma</name>
    <name type="common">Yeast</name>
    <name type="synonym">Xanthophyllomyces dendrorhous</name>
    <dbReference type="NCBI Taxonomy" id="264483"/>
    <lineage>
        <taxon>Eukaryota</taxon>
        <taxon>Fungi</taxon>
        <taxon>Dikarya</taxon>
        <taxon>Basidiomycota</taxon>
        <taxon>Agaricomycotina</taxon>
        <taxon>Tremellomycetes</taxon>
        <taxon>Cystofilobasidiales</taxon>
        <taxon>Mrakiaceae</taxon>
        <taxon>Phaffia</taxon>
    </lineage>
</organism>
<keyword evidence="2" id="KW-0808">Transferase</keyword>
<evidence type="ECO:0000256" key="3">
    <source>
        <dbReference type="ARBA" id="ARBA00022694"/>
    </source>
</evidence>
<dbReference type="Pfam" id="PF00814">
    <property type="entry name" value="TsaD"/>
    <property type="match status" value="1"/>
</dbReference>
<evidence type="ECO:0000259" key="8">
    <source>
        <dbReference type="Pfam" id="PF00814"/>
    </source>
</evidence>
<feature type="domain" description="Gcp-like" evidence="8">
    <location>
        <begin position="6"/>
        <end position="283"/>
    </location>
</feature>
<evidence type="ECO:0000313" key="9">
    <source>
        <dbReference type="EMBL" id="CED82960.1"/>
    </source>
</evidence>
<dbReference type="AlphaFoldDB" id="A0A0F7SR26"/>
<protein>
    <recommendedName>
        <fullName evidence="1">N(6)-L-threonylcarbamoyladenine synthase</fullName>
        <ecNumber evidence="1">2.3.1.234</ecNumber>
    </recommendedName>
</protein>
<dbReference type="GO" id="GO:0006508">
    <property type="term" value="P:proteolysis"/>
    <property type="evidence" value="ECO:0007669"/>
    <property type="project" value="UniProtKB-KW"/>
</dbReference>
<dbReference type="GO" id="GO:0046872">
    <property type="term" value="F:metal ion binding"/>
    <property type="evidence" value="ECO:0007669"/>
    <property type="project" value="UniProtKB-KW"/>
</dbReference>
<evidence type="ECO:0000256" key="4">
    <source>
        <dbReference type="ARBA" id="ARBA00022723"/>
    </source>
</evidence>
<keyword evidence="9" id="KW-0482">Metalloprotease</keyword>
<dbReference type="SUPFAM" id="SSF53067">
    <property type="entry name" value="Actin-like ATPase domain"/>
    <property type="match status" value="1"/>
</dbReference>
<dbReference type="EMBL" id="LN483142">
    <property type="protein sequence ID" value="CED82960.1"/>
    <property type="molecule type" value="Genomic_DNA"/>
</dbReference>
<dbReference type="GO" id="GO:0061711">
    <property type="term" value="F:tRNA N(6)-L-threonylcarbamoyladenine synthase activity"/>
    <property type="evidence" value="ECO:0007669"/>
    <property type="project" value="UniProtKB-EC"/>
</dbReference>
<name>A0A0F7SR26_PHARH</name>
<evidence type="ECO:0000256" key="5">
    <source>
        <dbReference type="ARBA" id="ARBA00023315"/>
    </source>
</evidence>
<evidence type="ECO:0000256" key="7">
    <source>
        <dbReference type="SAM" id="MobiDB-lite"/>
    </source>
</evidence>
<evidence type="ECO:0000256" key="1">
    <source>
        <dbReference type="ARBA" id="ARBA00012156"/>
    </source>
</evidence>
<dbReference type="PANTHER" id="PTHR11735:SF6">
    <property type="entry name" value="TRNA N6-ADENOSINE THREONYLCARBAMOYLTRANSFERASE, MITOCHONDRIAL"/>
    <property type="match status" value="1"/>
</dbReference>
<sequence length="334" mass="35708">MDEKPGVIKQALKEANLRVHDIDAYAFTQGPGMFNCLSVSCSSASAMAALMNKPLIGVNHMQGHALTPFITEAKPPEFPFLTCLMSGGHTQLVLATSFDEFEILVDTGSLAIGQCFDRLGAALDLPAPQGYGPALESLALSLPSSDPDIPHFAPLPLPPLSSPLFEFSGILLSLLETLHKISPGSDPKAKHSVDPTGIKQAIQVGAAREFQRSVGEAFVRRIQSCLEKLKEDRGVVIKGLVASGGVASNKYLKQRFQSLEKSCGLRVMFPPISLCTDNAAMIANAAIHRYKAQSFTDLSDTLPRRKWSIEELSRPAGPSGDPAVEAENRDAGGS</sequence>
<dbReference type="PANTHER" id="PTHR11735">
    <property type="entry name" value="TRNA N6-ADENOSINE THREONYLCARBAMOYLTRANSFERASE"/>
    <property type="match status" value="1"/>
</dbReference>
<keyword evidence="9" id="KW-0378">Hydrolase</keyword>
<evidence type="ECO:0000256" key="6">
    <source>
        <dbReference type="ARBA" id="ARBA00048117"/>
    </source>
</evidence>
<dbReference type="Gene3D" id="3.30.420.40">
    <property type="match status" value="2"/>
</dbReference>
<reference evidence="9" key="1">
    <citation type="submission" date="2014-08" db="EMBL/GenBank/DDBJ databases">
        <authorList>
            <person name="Sharma Rahul"/>
            <person name="Thines Marco"/>
        </authorList>
    </citation>
    <scope>NUCLEOTIDE SEQUENCE</scope>
</reference>
<dbReference type="GO" id="GO:0005739">
    <property type="term" value="C:mitochondrion"/>
    <property type="evidence" value="ECO:0007669"/>
    <property type="project" value="TreeGrafter"/>
</dbReference>
<dbReference type="GO" id="GO:0008237">
    <property type="term" value="F:metallopeptidase activity"/>
    <property type="evidence" value="ECO:0007669"/>
    <property type="project" value="UniProtKB-KW"/>
</dbReference>
<dbReference type="GO" id="GO:0072670">
    <property type="term" value="P:mitochondrial tRNA threonylcarbamoyladenosine modification"/>
    <property type="evidence" value="ECO:0007669"/>
    <property type="project" value="TreeGrafter"/>
</dbReference>
<keyword evidence="4" id="KW-0479">Metal-binding</keyword>
<dbReference type="PRINTS" id="PR00789">
    <property type="entry name" value="OSIALOPTASE"/>
</dbReference>
<comment type="catalytic activity">
    <reaction evidence="6">
        <text>L-threonylcarbamoyladenylate + adenosine(37) in tRNA = N(6)-L-threonylcarbamoyladenosine(37) in tRNA + AMP + H(+)</text>
        <dbReference type="Rhea" id="RHEA:37059"/>
        <dbReference type="Rhea" id="RHEA-COMP:10162"/>
        <dbReference type="Rhea" id="RHEA-COMP:10163"/>
        <dbReference type="ChEBI" id="CHEBI:15378"/>
        <dbReference type="ChEBI" id="CHEBI:73682"/>
        <dbReference type="ChEBI" id="CHEBI:74411"/>
        <dbReference type="ChEBI" id="CHEBI:74418"/>
        <dbReference type="ChEBI" id="CHEBI:456215"/>
        <dbReference type="EC" id="2.3.1.234"/>
    </reaction>
</comment>
<accession>A0A0F7SR26</accession>
<dbReference type="InterPro" id="IPR017861">
    <property type="entry name" value="KAE1/TsaD"/>
</dbReference>
<keyword evidence="9" id="KW-0645">Protease</keyword>